<evidence type="ECO:0000256" key="7">
    <source>
        <dbReference type="ARBA" id="ARBA00022842"/>
    </source>
</evidence>
<evidence type="ECO:0000256" key="8">
    <source>
        <dbReference type="ARBA" id="ARBA00022884"/>
    </source>
</evidence>
<dbReference type="Pfam" id="PF00571">
    <property type="entry name" value="CBS"/>
    <property type="match status" value="2"/>
</dbReference>
<keyword evidence="12" id="KW-1185">Reference proteome</keyword>
<accession>Q6AS17</accession>
<dbReference type="RefSeq" id="WP_011187374.1">
    <property type="nucleotide sequence ID" value="NC_006138.1"/>
</dbReference>
<dbReference type="EMBL" id="CR522870">
    <property type="protein sequence ID" value="CAG34858.1"/>
    <property type="molecule type" value="Genomic_DNA"/>
</dbReference>
<dbReference type="PANTHER" id="PTHR47788:SF1">
    <property type="entry name" value="A-ADDING TRNA NUCLEOTIDYLTRANSFERASE"/>
    <property type="match status" value="1"/>
</dbReference>
<keyword evidence="9" id="KW-0129">CBS domain</keyword>
<keyword evidence="4" id="KW-0548">Nucleotidyltransferase</keyword>
<dbReference type="AlphaFoldDB" id="Q6AS17"/>
<dbReference type="CDD" id="cd04595">
    <property type="entry name" value="CBS_pair_DHH_polyA_Pol_assoc"/>
    <property type="match status" value="1"/>
</dbReference>
<dbReference type="Pfam" id="PF01368">
    <property type="entry name" value="DHH"/>
    <property type="match status" value="1"/>
</dbReference>
<evidence type="ECO:0000313" key="12">
    <source>
        <dbReference type="Proteomes" id="UP000000602"/>
    </source>
</evidence>
<dbReference type="KEGG" id="dps:DP0129"/>
<evidence type="ECO:0000256" key="9">
    <source>
        <dbReference type="PROSITE-ProRule" id="PRU00703"/>
    </source>
</evidence>
<dbReference type="OrthoDB" id="9805698at2"/>
<keyword evidence="7" id="KW-0460">Magnesium</keyword>
<evidence type="ECO:0000256" key="1">
    <source>
        <dbReference type="ARBA" id="ARBA00001946"/>
    </source>
</evidence>
<dbReference type="SUPFAM" id="SSF54631">
    <property type="entry name" value="CBS-domain pair"/>
    <property type="match status" value="1"/>
</dbReference>
<comment type="similarity">
    <text evidence="2">Belongs to the tRNA nucleotidyltransferase/poly(A) polymerase family.</text>
</comment>
<dbReference type="STRING" id="177439.DP0129"/>
<organism evidence="11 12">
    <name type="scientific">Desulfotalea psychrophila (strain LSv54 / DSM 12343)</name>
    <dbReference type="NCBI Taxonomy" id="177439"/>
    <lineage>
        <taxon>Bacteria</taxon>
        <taxon>Pseudomonadati</taxon>
        <taxon>Thermodesulfobacteriota</taxon>
        <taxon>Desulfobulbia</taxon>
        <taxon>Desulfobulbales</taxon>
        <taxon>Desulfocapsaceae</taxon>
        <taxon>Desulfotalea</taxon>
    </lineage>
</organism>
<feature type="domain" description="CBS" evidence="10">
    <location>
        <begin position="320"/>
        <end position="378"/>
    </location>
</feature>
<dbReference type="SMART" id="SM00116">
    <property type="entry name" value="CBS"/>
    <property type="match status" value="2"/>
</dbReference>
<evidence type="ECO:0000256" key="2">
    <source>
        <dbReference type="ARBA" id="ARBA00007265"/>
    </source>
</evidence>
<dbReference type="InterPro" id="IPR003156">
    <property type="entry name" value="DHHA1_dom"/>
</dbReference>
<protein>
    <recommendedName>
        <fullName evidence="10">CBS domain-containing protein</fullName>
    </recommendedName>
</protein>
<dbReference type="PANTHER" id="PTHR47788">
    <property type="entry name" value="POLYA POLYMERASE"/>
    <property type="match status" value="1"/>
</dbReference>
<keyword evidence="3" id="KW-0819">tRNA processing</keyword>
<sequence length="437" mass="48542">MKNAPRQIITSHINTDFDALASIIGATLLYPGSIGVVPKMVNKNVSRFLSTHKSAFDLILPNEIDPEKVEKLIVVDTDQWQRLDRMEKLRERNIEIEVWDHHIHNIGNIEAGVIRKENVGATITLLCREMQARKITLSPLQSTVMLIGLYEDTGRLSFPATTPEDAMTAAYLLKNGADLNVASFFLAPPYEEEQKDILFEMLKSTEKEHINGRKIGFNIVHLKKVTPNLAGVVSSYRGFINVAAVFVIFVSDSYCTVIARSGSKAIDVGLILQEFGGGGHPGAGSATIRGEDCDGKKIRSIIREKLKNNSNHHVQIADIMSFPVVSVPPTMPMRKVREIMDEKNIRGIIVAEDDQIEGVVVLCDFKKIKKENQWNSPVKAFMTRGVTTITPDTPPSIAAEIMSDQGIGYLPVVHENKMIGIVTRTDVIRYIYGLVPE</sequence>
<dbReference type="InterPro" id="IPR000644">
    <property type="entry name" value="CBS_dom"/>
</dbReference>
<evidence type="ECO:0000256" key="5">
    <source>
        <dbReference type="ARBA" id="ARBA00022723"/>
    </source>
</evidence>
<dbReference type="HOGENOM" id="CLU_634182_0_0_7"/>
<dbReference type="Gene3D" id="3.10.580.10">
    <property type="entry name" value="CBS-domain"/>
    <property type="match status" value="1"/>
</dbReference>
<dbReference type="eggNOG" id="COG0618">
    <property type="taxonomic scope" value="Bacteria"/>
</dbReference>
<dbReference type="InterPro" id="IPR001667">
    <property type="entry name" value="DDH_dom"/>
</dbReference>
<evidence type="ECO:0000313" key="11">
    <source>
        <dbReference type="EMBL" id="CAG34858.1"/>
    </source>
</evidence>
<dbReference type="Gene3D" id="3.90.1640.10">
    <property type="entry name" value="inorganic pyrophosphatase (n-terminal core)"/>
    <property type="match status" value="1"/>
</dbReference>
<dbReference type="PROSITE" id="PS51371">
    <property type="entry name" value="CBS"/>
    <property type="match status" value="2"/>
</dbReference>
<dbReference type="GO" id="GO:0008033">
    <property type="term" value="P:tRNA processing"/>
    <property type="evidence" value="ECO:0007669"/>
    <property type="project" value="UniProtKB-KW"/>
</dbReference>
<dbReference type="GO" id="GO:0000166">
    <property type="term" value="F:nucleotide binding"/>
    <property type="evidence" value="ECO:0007669"/>
    <property type="project" value="UniProtKB-KW"/>
</dbReference>
<evidence type="ECO:0000256" key="6">
    <source>
        <dbReference type="ARBA" id="ARBA00022741"/>
    </source>
</evidence>
<comment type="cofactor">
    <cofactor evidence="1">
        <name>Mg(2+)</name>
        <dbReference type="ChEBI" id="CHEBI:18420"/>
    </cofactor>
</comment>
<keyword evidence="5" id="KW-0479">Metal-binding</keyword>
<keyword evidence="6" id="KW-0547">Nucleotide-binding</keyword>
<dbReference type="GO" id="GO:0016779">
    <property type="term" value="F:nucleotidyltransferase activity"/>
    <property type="evidence" value="ECO:0007669"/>
    <property type="project" value="UniProtKB-KW"/>
</dbReference>
<evidence type="ECO:0000256" key="4">
    <source>
        <dbReference type="ARBA" id="ARBA00022695"/>
    </source>
</evidence>
<feature type="domain" description="CBS" evidence="10">
    <location>
        <begin position="382"/>
        <end position="437"/>
    </location>
</feature>
<name>Q6AS17_DESPS</name>
<dbReference type="GO" id="GO:0003723">
    <property type="term" value="F:RNA binding"/>
    <property type="evidence" value="ECO:0007669"/>
    <property type="project" value="UniProtKB-KW"/>
</dbReference>
<dbReference type="InterPro" id="IPR052390">
    <property type="entry name" value="tRNA_nt/polyA_polymerase"/>
</dbReference>
<reference evidence="12" key="1">
    <citation type="journal article" date="2004" name="Environ. Microbiol.">
        <title>The genome of Desulfotalea psychrophila, a sulfate-reducing bacterium from permanently cold Arctic sediments.</title>
        <authorList>
            <person name="Rabus R."/>
            <person name="Ruepp A."/>
            <person name="Frickey T."/>
            <person name="Rattei T."/>
            <person name="Fartmann B."/>
            <person name="Stark M."/>
            <person name="Bauer M."/>
            <person name="Zibat A."/>
            <person name="Lombardot T."/>
            <person name="Becker I."/>
            <person name="Amann J."/>
            <person name="Gellner K."/>
            <person name="Teeling H."/>
            <person name="Leuschner W.D."/>
            <person name="Gloeckner F.-O."/>
            <person name="Lupas A.N."/>
            <person name="Amann R."/>
            <person name="Klenk H.-P."/>
        </authorList>
    </citation>
    <scope>NUCLEOTIDE SEQUENCE [LARGE SCALE GENOMIC DNA]</scope>
    <source>
        <strain evidence="12">DSM 12343 / LSv54</strain>
    </source>
</reference>
<gene>
    <name evidence="11" type="ordered locus">DP0129</name>
</gene>
<dbReference type="InterPro" id="IPR046342">
    <property type="entry name" value="CBS_dom_sf"/>
</dbReference>
<dbReference type="InterPro" id="IPR038763">
    <property type="entry name" value="DHH_sf"/>
</dbReference>
<keyword evidence="8" id="KW-0694">RNA-binding</keyword>
<evidence type="ECO:0000259" key="10">
    <source>
        <dbReference type="PROSITE" id="PS51371"/>
    </source>
</evidence>
<dbReference type="Proteomes" id="UP000000602">
    <property type="component" value="Chromosome"/>
</dbReference>
<dbReference type="GO" id="GO:0046872">
    <property type="term" value="F:metal ion binding"/>
    <property type="evidence" value="ECO:0007669"/>
    <property type="project" value="UniProtKB-KW"/>
</dbReference>
<proteinExistence type="inferred from homology"/>
<dbReference type="Pfam" id="PF02272">
    <property type="entry name" value="DHHA1"/>
    <property type="match status" value="1"/>
</dbReference>
<keyword evidence="4" id="KW-0808">Transferase</keyword>
<evidence type="ECO:0000256" key="3">
    <source>
        <dbReference type="ARBA" id="ARBA00022694"/>
    </source>
</evidence>
<dbReference type="SUPFAM" id="SSF64182">
    <property type="entry name" value="DHH phosphoesterases"/>
    <property type="match status" value="1"/>
</dbReference>
<dbReference type="eggNOG" id="COG0517">
    <property type="taxonomic scope" value="Bacteria"/>
</dbReference>
<dbReference type="Gene3D" id="3.10.310.30">
    <property type="match status" value="1"/>
</dbReference>